<evidence type="ECO:0008006" key="5">
    <source>
        <dbReference type="Google" id="ProtNLM"/>
    </source>
</evidence>
<evidence type="ECO:0000256" key="1">
    <source>
        <dbReference type="ARBA" id="ARBA00008591"/>
    </source>
</evidence>
<dbReference type="RefSeq" id="WP_145074056.1">
    <property type="nucleotide sequence ID" value="NZ_CP036425.1"/>
</dbReference>
<dbReference type="Gene3D" id="1.20.58.220">
    <property type="entry name" value="Phosphate transport system protein phou homolog 2, domain 2"/>
    <property type="match status" value="1"/>
</dbReference>
<accession>A0A517YQF4</accession>
<dbReference type="Pfam" id="PF01865">
    <property type="entry name" value="PhoU_div"/>
    <property type="match status" value="1"/>
</dbReference>
<dbReference type="PANTHER" id="PTHR36536">
    <property type="entry name" value="UPF0111 PROTEIN HI_1603"/>
    <property type="match status" value="1"/>
</dbReference>
<dbReference type="Proteomes" id="UP000317369">
    <property type="component" value="Chromosome"/>
</dbReference>
<name>A0A517YQF4_9BACT</name>
<dbReference type="KEGG" id="pcor:KS4_04800"/>
<dbReference type="EMBL" id="CP036425">
    <property type="protein sequence ID" value="QDU32448.1"/>
    <property type="molecule type" value="Genomic_DNA"/>
</dbReference>
<dbReference type="PANTHER" id="PTHR36536:SF3">
    <property type="entry name" value="UPF0111 PROTEIN HI_1603"/>
    <property type="match status" value="1"/>
</dbReference>
<gene>
    <name evidence="3" type="ORF">KS4_04800</name>
</gene>
<dbReference type="AlphaFoldDB" id="A0A517YQF4"/>
<protein>
    <recommendedName>
        <fullName evidence="5">TIGR00153 family protein</fullName>
    </recommendedName>
</protein>
<dbReference type="InterPro" id="IPR038078">
    <property type="entry name" value="PhoU-like_sf"/>
</dbReference>
<organism evidence="3 4">
    <name type="scientific">Poriferisphaera corsica</name>
    <dbReference type="NCBI Taxonomy" id="2528020"/>
    <lineage>
        <taxon>Bacteria</taxon>
        <taxon>Pseudomonadati</taxon>
        <taxon>Planctomycetota</taxon>
        <taxon>Phycisphaerae</taxon>
        <taxon>Phycisphaerales</taxon>
        <taxon>Phycisphaeraceae</taxon>
        <taxon>Poriferisphaera</taxon>
    </lineage>
</organism>
<dbReference type="OrthoDB" id="9780540at2"/>
<dbReference type="InterPro" id="IPR002727">
    <property type="entry name" value="DUF47"/>
</dbReference>
<evidence type="ECO:0000313" key="4">
    <source>
        <dbReference type="Proteomes" id="UP000317369"/>
    </source>
</evidence>
<sequence>MRTIAKLFGRSPFIPIQTHMDKIKQCVDLINPLTDAFLIHDMAKVEQVAEEISRLEHAADETKHDIQNALRKGMFLAVDRSKLLDIIAIQDGLAGKTENFATLLTIKALNCPDSIKDTFKSFLAKNLEAVAGVVEIVKRLDELLESSFGGAEAQQVAQMVHKVAVLEHEADVIQRSLLKSIFAHEKDFSHGEFYLWLRIFKQAGELANLSETLANKIRSTLELK</sequence>
<proteinExistence type="inferred from homology"/>
<reference evidence="3 4" key="1">
    <citation type="submission" date="2019-02" db="EMBL/GenBank/DDBJ databases">
        <title>Deep-cultivation of Planctomycetes and their phenomic and genomic characterization uncovers novel biology.</title>
        <authorList>
            <person name="Wiegand S."/>
            <person name="Jogler M."/>
            <person name="Boedeker C."/>
            <person name="Pinto D."/>
            <person name="Vollmers J."/>
            <person name="Rivas-Marin E."/>
            <person name="Kohn T."/>
            <person name="Peeters S.H."/>
            <person name="Heuer A."/>
            <person name="Rast P."/>
            <person name="Oberbeckmann S."/>
            <person name="Bunk B."/>
            <person name="Jeske O."/>
            <person name="Meyerdierks A."/>
            <person name="Storesund J.E."/>
            <person name="Kallscheuer N."/>
            <person name="Luecker S."/>
            <person name="Lage O.M."/>
            <person name="Pohl T."/>
            <person name="Merkel B.J."/>
            <person name="Hornburger P."/>
            <person name="Mueller R.-W."/>
            <person name="Bruemmer F."/>
            <person name="Labrenz M."/>
            <person name="Spormann A.M."/>
            <person name="Op den Camp H."/>
            <person name="Overmann J."/>
            <person name="Amann R."/>
            <person name="Jetten M.S.M."/>
            <person name="Mascher T."/>
            <person name="Medema M.H."/>
            <person name="Devos D.P."/>
            <person name="Kaster A.-K."/>
            <person name="Ovreas L."/>
            <person name="Rohde M."/>
            <person name="Galperin M.Y."/>
            <person name="Jogler C."/>
        </authorList>
    </citation>
    <scope>NUCLEOTIDE SEQUENCE [LARGE SCALE GENOMIC DNA]</scope>
    <source>
        <strain evidence="3 4">KS4</strain>
    </source>
</reference>
<dbReference type="NCBIfam" id="TIGR00153">
    <property type="entry name" value="TIGR00153 family protein"/>
    <property type="match status" value="1"/>
</dbReference>
<evidence type="ECO:0000313" key="3">
    <source>
        <dbReference type="EMBL" id="QDU32448.1"/>
    </source>
</evidence>
<comment type="similarity">
    <text evidence="1">Belongs to the UPF0111 family.</text>
</comment>
<evidence type="ECO:0000256" key="2">
    <source>
        <dbReference type="SAM" id="Coils"/>
    </source>
</evidence>
<keyword evidence="2" id="KW-0175">Coiled coil</keyword>
<feature type="coiled-coil region" evidence="2">
    <location>
        <begin position="45"/>
        <end position="72"/>
    </location>
</feature>
<keyword evidence="4" id="KW-1185">Reference proteome</keyword>
<dbReference type="InterPro" id="IPR018445">
    <property type="entry name" value="Put_Phosphate_transp_reg"/>
</dbReference>